<evidence type="ECO:0000313" key="3">
    <source>
        <dbReference type="Proteomes" id="UP000478052"/>
    </source>
</evidence>
<feature type="non-terminal residue" evidence="2">
    <location>
        <position position="1"/>
    </location>
</feature>
<gene>
    <name evidence="2" type="ORF">FWK35_00015916</name>
</gene>
<keyword evidence="3" id="KW-1185">Reference proteome</keyword>
<dbReference type="Proteomes" id="UP000478052">
    <property type="component" value="Unassembled WGS sequence"/>
</dbReference>
<dbReference type="EMBL" id="VUJU01001571">
    <property type="protein sequence ID" value="KAF0764696.1"/>
    <property type="molecule type" value="Genomic_DNA"/>
</dbReference>
<organism evidence="2 3">
    <name type="scientific">Aphis craccivora</name>
    <name type="common">Cowpea aphid</name>
    <dbReference type="NCBI Taxonomy" id="307492"/>
    <lineage>
        <taxon>Eukaryota</taxon>
        <taxon>Metazoa</taxon>
        <taxon>Ecdysozoa</taxon>
        <taxon>Arthropoda</taxon>
        <taxon>Hexapoda</taxon>
        <taxon>Insecta</taxon>
        <taxon>Pterygota</taxon>
        <taxon>Neoptera</taxon>
        <taxon>Paraneoptera</taxon>
        <taxon>Hemiptera</taxon>
        <taxon>Sternorrhyncha</taxon>
        <taxon>Aphidomorpha</taxon>
        <taxon>Aphidoidea</taxon>
        <taxon>Aphididae</taxon>
        <taxon>Aphidini</taxon>
        <taxon>Aphis</taxon>
        <taxon>Aphis</taxon>
    </lineage>
</organism>
<name>A0A6G0Z246_APHCR</name>
<feature type="region of interest" description="Disordered" evidence="1">
    <location>
        <begin position="1"/>
        <end position="34"/>
    </location>
</feature>
<dbReference type="AlphaFoldDB" id="A0A6G0Z246"/>
<evidence type="ECO:0000256" key="1">
    <source>
        <dbReference type="SAM" id="MobiDB-lite"/>
    </source>
</evidence>
<feature type="compositionally biased region" description="Basic and acidic residues" evidence="1">
    <location>
        <begin position="13"/>
        <end position="33"/>
    </location>
</feature>
<accession>A0A6G0Z246</accession>
<reference evidence="2 3" key="1">
    <citation type="submission" date="2019-08" db="EMBL/GenBank/DDBJ databases">
        <title>Whole genome of Aphis craccivora.</title>
        <authorList>
            <person name="Voronova N.V."/>
            <person name="Shulinski R.S."/>
            <person name="Bandarenka Y.V."/>
            <person name="Zhorov D.G."/>
            <person name="Warner D."/>
        </authorList>
    </citation>
    <scope>NUCLEOTIDE SEQUENCE [LARGE SCALE GENOMIC DNA]</scope>
    <source>
        <strain evidence="2">180601</strain>
        <tissue evidence="2">Whole Body</tissue>
    </source>
</reference>
<sequence length="264" mass="30576">NKQIKHNGETSTNEEKTDVKPPVEPEINKEEQKQSLNARTRHLVYYPKTLLIVFYELFGDVPIKLQQYPINNVMKYTASLEIGGQTYSANHISETYAKQKACQNFFRDMLAKEINNQSSMHNLISQWEINHDVETYNYVQEQSTVNGPKPKTDVEIKIEDMINKAQMRRLVYPKNPLMIFNELHGDVPIHIQPYHGDSSYSTIGYTFEKACQNFFRDMLEKEINNQSETPEMELGENSNPKGPHSDFPWSHFASLAMDNLINGQ</sequence>
<proteinExistence type="predicted"/>
<dbReference type="OrthoDB" id="6363432at2759"/>
<evidence type="ECO:0000313" key="2">
    <source>
        <dbReference type="EMBL" id="KAF0764696.1"/>
    </source>
</evidence>
<comment type="caution">
    <text evidence="2">The sequence shown here is derived from an EMBL/GenBank/DDBJ whole genome shotgun (WGS) entry which is preliminary data.</text>
</comment>
<protein>
    <submittedName>
        <fullName evidence="2">Mediator of RNA polymerase II transcription subunit 15-like</fullName>
    </submittedName>
</protein>